<sequence length="1113" mass="123995">MKTAQEVIKDVLKTSDVLSQPVLADTPKKDKEKEKDKSLKSKEPSTVQKKPKVPGLDTSFHLSPEKWAQFECPEAIRQAFQQDRSPCSINSHSISVQRQTLFYLDVLVKELESISLTLLTLPPLHLAEVIAHDVLLSKSHSDLYRLRIVKTCCELGLDSSSPYKEALLSFAHIHEDEQMLCRKTVALERERAGPHTKAQVIKTQETTPPRSVWGVAEGNVCRKSLSGCPVQELWLDKAAVCISMGLNQPARILLSEAHLVAKELGDQTTLAKSFYLLAVLAGQEQQHGQALALLEQAQEIGGDEDFWYNLIQSLLNTTAQLDGDDIYTQVCQIADTAIGLFKSALEQRPNRAPVLHFYIASLQATGAVLCRQSLRVTCPGHSVGAETVKKLNAVYDTLKDSAAALRQHGYKTHAAETTLEQANTLRMQAMLTSIKEENQQYLLDALSLTQQAVSLQEEVLSNCLRLLPTQEGGWCRLPAMRVSVHFRLALADLGLLMLEMQCEEEKVQATIRSRMSSTEQAVDDYMRSSPDLNDLQREWLTMSQSVGQLTFTQLTVVQSLMKDCVETRMQTLGMLGKCLRLLSLQRDPLYPTSMRNKPIKNKRKAMQQMLAQANETLTEALSLGLQQNLPELLSDVCEELLESHNQNDSAALGQYLALLQSCVCCTEMSRVFSAACWDSSQSQVAALLGLQKSLKFSQASHNSLLSAIDDSLHTLSKAYQHLIVNPNHLNFLGELPPNLKILLLQHTKDSSVLYGAFYEKAKSTEIQKVKSMQTAGGLVCSAVAKTRVQPSVLLQLRDQAQAFRQLAAQTMIKESCWLRNAVQTQDYTQPKPNTDRELREHFQAIVKGMEDYLHPVLSQFDFSCFSQCPQSIVIDEATRAKDKEEREAADKTLPEQGECVVVLADTMLLELPLEALVVLQGSGVSSISRDFSMQVLHTRLHRDEQVESDNKKERKSAKAAKGKGNQSKAIKVAPVSRVLPAHSLSVDSNNFKDLVGPHNDGGDDRSSPAETMRKILDMYSQQFTAHWEGLIGSEQPCSPQDLEHLLTNCSSFIFYGGEDFLTCISPDRLANLNLSACQLAVILGLVHNSPSIWHQSQRDIQKRVRPTLLWRLL</sequence>
<dbReference type="GO" id="GO:0060294">
    <property type="term" value="P:cilium movement involved in cell motility"/>
    <property type="evidence" value="ECO:0007669"/>
    <property type="project" value="InterPro"/>
</dbReference>
<feature type="compositionally biased region" description="Basic and acidic residues" evidence="1">
    <location>
        <begin position="942"/>
        <end position="952"/>
    </location>
</feature>
<protein>
    <recommendedName>
        <fullName evidence="4">Separase</fullName>
    </recommendedName>
</protein>
<dbReference type="PANTHER" id="PTHR15977:SF15">
    <property type="entry name" value="CILIA- AND FLAGELLA-ASSOCIATED PROTEIN 46"/>
    <property type="match status" value="1"/>
</dbReference>
<feature type="region of interest" description="Disordered" evidence="1">
    <location>
        <begin position="942"/>
        <end position="969"/>
    </location>
</feature>
<proteinExistence type="predicted"/>
<dbReference type="EMBL" id="JAAGNN010000004">
    <property type="protein sequence ID" value="KAF4090489.1"/>
    <property type="molecule type" value="Genomic_DNA"/>
</dbReference>
<comment type="caution">
    <text evidence="2">The sequence shown here is derived from an EMBL/GenBank/DDBJ whole genome shotgun (WGS) entry which is preliminary data.</text>
</comment>
<evidence type="ECO:0008006" key="4">
    <source>
        <dbReference type="Google" id="ProtNLM"/>
    </source>
</evidence>
<keyword evidence="3" id="KW-1185">Reference proteome</keyword>
<dbReference type="AlphaFoldDB" id="A0A7J6B7W7"/>
<name>A0A7J6B7W7_AMEME</name>
<evidence type="ECO:0000256" key="1">
    <source>
        <dbReference type="SAM" id="MobiDB-lite"/>
    </source>
</evidence>
<dbReference type="Gene3D" id="1.25.40.10">
    <property type="entry name" value="Tetratricopeptide repeat domain"/>
    <property type="match status" value="1"/>
</dbReference>
<accession>A0A7J6B7W7</accession>
<feature type="compositionally biased region" description="Basic and acidic residues" evidence="1">
    <location>
        <begin position="26"/>
        <end position="43"/>
    </location>
</feature>
<dbReference type="InterPro" id="IPR039586">
    <property type="entry name" value="CFAP46"/>
</dbReference>
<evidence type="ECO:0000313" key="3">
    <source>
        <dbReference type="Proteomes" id="UP000593565"/>
    </source>
</evidence>
<organism evidence="2 3">
    <name type="scientific">Ameiurus melas</name>
    <name type="common">Black bullhead</name>
    <name type="synonym">Silurus melas</name>
    <dbReference type="NCBI Taxonomy" id="219545"/>
    <lineage>
        <taxon>Eukaryota</taxon>
        <taxon>Metazoa</taxon>
        <taxon>Chordata</taxon>
        <taxon>Craniata</taxon>
        <taxon>Vertebrata</taxon>
        <taxon>Euteleostomi</taxon>
        <taxon>Actinopterygii</taxon>
        <taxon>Neopterygii</taxon>
        <taxon>Teleostei</taxon>
        <taxon>Ostariophysi</taxon>
        <taxon>Siluriformes</taxon>
        <taxon>Ictaluridae</taxon>
        <taxon>Ameiurus</taxon>
    </lineage>
</organism>
<dbReference type="Proteomes" id="UP000593565">
    <property type="component" value="Unassembled WGS sequence"/>
</dbReference>
<reference evidence="2 3" key="1">
    <citation type="submission" date="2020-02" db="EMBL/GenBank/DDBJ databases">
        <title>A chromosome-scale genome assembly of the black bullhead catfish (Ameiurus melas).</title>
        <authorList>
            <person name="Wen M."/>
            <person name="Zham M."/>
            <person name="Cabau C."/>
            <person name="Klopp C."/>
            <person name="Donnadieu C."/>
            <person name="Roques C."/>
            <person name="Bouchez O."/>
            <person name="Lampietro C."/>
            <person name="Jouanno E."/>
            <person name="Herpin A."/>
            <person name="Louis A."/>
            <person name="Berthelot C."/>
            <person name="Parey E."/>
            <person name="Roest-Crollius H."/>
            <person name="Braasch I."/>
            <person name="Postlethwait J."/>
            <person name="Robinson-Rechavi M."/>
            <person name="Echchiki A."/>
            <person name="Begum T."/>
            <person name="Montfort J."/>
            <person name="Schartl M."/>
            <person name="Bobe J."/>
            <person name="Guiguen Y."/>
        </authorList>
    </citation>
    <scope>NUCLEOTIDE SEQUENCE [LARGE SCALE GENOMIC DNA]</scope>
    <source>
        <strain evidence="2">M_S1</strain>
        <tissue evidence="2">Blood</tissue>
    </source>
</reference>
<gene>
    <name evidence="2" type="ORF">AMELA_G00052740</name>
</gene>
<evidence type="ECO:0000313" key="2">
    <source>
        <dbReference type="EMBL" id="KAF4090489.1"/>
    </source>
</evidence>
<feature type="region of interest" description="Disordered" evidence="1">
    <location>
        <begin position="19"/>
        <end position="57"/>
    </location>
</feature>
<dbReference type="InterPro" id="IPR011990">
    <property type="entry name" value="TPR-like_helical_dom_sf"/>
</dbReference>
<dbReference type="PANTHER" id="PTHR15977">
    <property type="entry name" value="CILIA- AND FLAGELLA-ASSOCIATED PROTEIN 46"/>
    <property type="match status" value="1"/>
</dbReference>
<dbReference type="SUPFAM" id="SSF48452">
    <property type="entry name" value="TPR-like"/>
    <property type="match status" value="1"/>
</dbReference>
<dbReference type="GO" id="GO:0035082">
    <property type="term" value="P:axoneme assembly"/>
    <property type="evidence" value="ECO:0007669"/>
    <property type="project" value="InterPro"/>
</dbReference>